<evidence type="ECO:0000313" key="2">
    <source>
        <dbReference type="EMBL" id="MBB5981541.1"/>
    </source>
</evidence>
<protein>
    <submittedName>
        <fullName evidence="2">Uncharacterized protein</fullName>
    </submittedName>
</protein>
<dbReference type="Proteomes" id="UP000558997">
    <property type="component" value="Unassembled WGS sequence"/>
</dbReference>
<organism evidence="2 3">
    <name type="scientific">Kribbella solani</name>
    <dbReference type="NCBI Taxonomy" id="236067"/>
    <lineage>
        <taxon>Bacteria</taxon>
        <taxon>Bacillati</taxon>
        <taxon>Actinomycetota</taxon>
        <taxon>Actinomycetes</taxon>
        <taxon>Propionibacteriales</taxon>
        <taxon>Kribbellaceae</taxon>
        <taxon>Kribbella</taxon>
    </lineage>
</organism>
<proteinExistence type="predicted"/>
<dbReference type="AlphaFoldDB" id="A0A841DUB4"/>
<gene>
    <name evidence="2" type="ORF">HDA44_004882</name>
</gene>
<comment type="caution">
    <text evidence="2">The sequence shown here is derived from an EMBL/GenBank/DDBJ whole genome shotgun (WGS) entry which is preliminary data.</text>
</comment>
<evidence type="ECO:0000313" key="3">
    <source>
        <dbReference type="Proteomes" id="UP000558997"/>
    </source>
</evidence>
<sequence>MAEVPDEQFAEELTEDQLDELEALGAAEDAEQILGPVAGQNVTGPDMTGQDVAGQKDA</sequence>
<feature type="region of interest" description="Disordered" evidence="1">
    <location>
        <begin position="26"/>
        <end position="58"/>
    </location>
</feature>
<name>A0A841DUB4_9ACTN</name>
<dbReference type="RefSeq" id="WP_184838119.1">
    <property type="nucleotide sequence ID" value="NZ_BAAAVN010000030.1"/>
</dbReference>
<dbReference type="EMBL" id="JACHNF010000001">
    <property type="protein sequence ID" value="MBB5981541.1"/>
    <property type="molecule type" value="Genomic_DNA"/>
</dbReference>
<accession>A0A841DUB4</accession>
<reference evidence="2 3" key="1">
    <citation type="submission" date="2020-08" db="EMBL/GenBank/DDBJ databases">
        <title>Sequencing the genomes of 1000 actinobacteria strains.</title>
        <authorList>
            <person name="Klenk H.-P."/>
        </authorList>
    </citation>
    <scope>NUCLEOTIDE SEQUENCE [LARGE SCALE GENOMIC DNA]</scope>
    <source>
        <strain evidence="2 3">DSM 17294</strain>
    </source>
</reference>
<keyword evidence="3" id="KW-1185">Reference proteome</keyword>
<evidence type="ECO:0000256" key="1">
    <source>
        <dbReference type="SAM" id="MobiDB-lite"/>
    </source>
</evidence>